<comment type="subcellular location">
    <subcellularLocation>
        <location evidence="1">Cell membrane</location>
        <topology evidence="1">Single-pass membrane protein</topology>
    </subcellularLocation>
    <subcellularLocation>
        <location evidence="7">Cell membrane</location>
        <topology evidence="7">Single-pass type II membrane protein</topology>
    </subcellularLocation>
</comment>
<keyword evidence="3" id="KW-1003">Cell membrane</keyword>
<gene>
    <name evidence="9" type="ORF">Enr13x_76530</name>
</gene>
<keyword evidence="10" id="KW-1185">Reference proteome</keyword>
<evidence type="ECO:0000313" key="9">
    <source>
        <dbReference type="EMBL" id="QDV47741.1"/>
    </source>
</evidence>
<keyword evidence="5 8" id="KW-1133">Transmembrane helix</keyword>
<dbReference type="GO" id="GO:0005886">
    <property type="term" value="C:plasma membrane"/>
    <property type="evidence" value="ECO:0007669"/>
    <property type="project" value="UniProtKB-SubCell"/>
</dbReference>
<dbReference type="Proteomes" id="UP000319004">
    <property type="component" value="Chromosome"/>
</dbReference>
<keyword evidence="7" id="KW-0653">Protein transport</keyword>
<dbReference type="KEGG" id="snep:Enr13x_76530"/>
<dbReference type="PANTHER" id="PTHR30558">
    <property type="entry name" value="EXBD MEMBRANE COMPONENT OF PMF-DRIVEN MACROMOLECULE IMPORT SYSTEM"/>
    <property type="match status" value="1"/>
</dbReference>
<comment type="similarity">
    <text evidence="2 7">Belongs to the ExbD/TolR family.</text>
</comment>
<dbReference type="EMBL" id="CP037423">
    <property type="protein sequence ID" value="QDV47741.1"/>
    <property type="molecule type" value="Genomic_DNA"/>
</dbReference>
<dbReference type="RefSeq" id="WP_145391807.1">
    <property type="nucleotide sequence ID" value="NZ_CP037423.1"/>
</dbReference>
<keyword evidence="7" id="KW-0813">Transport</keyword>
<evidence type="ECO:0000256" key="3">
    <source>
        <dbReference type="ARBA" id="ARBA00022475"/>
    </source>
</evidence>
<feature type="transmembrane region" description="Helical" evidence="8">
    <location>
        <begin position="12"/>
        <end position="33"/>
    </location>
</feature>
<evidence type="ECO:0000256" key="7">
    <source>
        <dbReference type="RuleBase" id="RU003879"/>
    </source>
</evidence>
<keyword evidence="4 7" id="KW-0812">Transmembrane</keyword>
<sequence>MTRRNQSELDLTPMIDVTFLILIFFMVTASFSMQRAIETPNPENDLASRTAVAQDRDPIRLHVDRHGSFLLMATDWQKELVGKQELVSELAAAKLATPMITDLLIEVESAARLQALVDAMDAATIAGFHQFQLTEIASELI</sequence>
<reference evidence="9 10" key="1">
    <citation type="submission" date="2019-03" db="EMBL/GenBank/DDBJ databases">
        <title>Deep-cultivation of Planctomycetes and their phenomic and genomic characterization uncovers novel biology.</title>
        <authorList>
            <person name="Wiegand S."/>
            <person name="Jogler M."/>
            <person name="Boedeker C."/>
            <person name="Pinto D."/>
            <person name="Vollmers J."/>
            <person name="Rivas-Marin E."/>
            <person name="Kohn T."/>
            <person name="Peeters S.H."/>
            <person name="Heuer A."/>
            <person name="Rast P."/>
            <person name="Oberbeckmann S."/>
            <person name="Bunk B."/>
            <person name="Jeske O."/>
            <person name="Meyerdierks A."/>
            <person name="Storesund J.E."/>
            <person name="Kallscheuer N."/>
            <person name="Luecker S."/>
            <person name="Lage O.M."/>
            <person name="Pohl T."/>
            <person name="Merkel B.J."/>
            <person name="Hornburger P."/>
            <person name="Mueller R.-W."/>
            <person name="Bruemmer F."/>
            <person name="Labrenz M."/>
            <person name="Spormann A.M."/>
            <person name="Op den Camp H."/>
            <person name="Overmann J."/>
            <person name="Amann R."/>
            <person name="Jetten M.S.M."/>
            <person name="Mascher T."/>
            <person name="Medema M.H."/>
            <person name="Devos D.P."/>
            <person name="Kaster A.-K."/>
            <person name="Ovreas L."/>
            <person name="Rohde M."/>
            <person name="Galperin M.Y."/>
            <person name="Jogler C."/>
        </authorList>
    </citation>
    <scope>NUCLEOTIDE SEQUENCE [LARGE SCALE GENOMIC DNA]</scope>
    <source>
        <strain evidence="9 10">Enr13</strain>
    </source>
</reference>
<evidence type="ECO:0000256" key="4">
    <source>
        <dbReference type="ARBA" id="ARBA00022692"/>
    </source>
</evidence>
<evidence type="ECO:0000256" key="5">
    <source>
        <dbReference type="ARBA" id="ARBA00022989"/>
    </source>
</evidence>
<evidence type="ECO:0000256" key="2">
    <source>
        <dbReference type="ARBA" id="ARBA00005811"/>
    </source>
</evidence>
<proteinExistence type="inferred from homology"/>
<dbReference type="AlphaFoldDB" id="A0A518I3Q6"/>
<evidence type="ECO:0000313" key="10">
    <source>
        <dbReference type="Proteomes" id="UP000319004"/>
    </source>
</evidence>
<accession>A0A518I3Q6</accession>
<keyword evidence="6 8" id="KW-0472">Membrane</keyword>
<evidence type="ECO:0000256" key="6">
    <source>
        <dbReference type="ARBA" id="ARBA00023136"/>
    </source>
</evidence>
<evidence type="ECO:0000256" key="1">
    <source>
        <dbReference type="ARBA" id="ARBA00004162"/>
    </source>
</evidence>
<dbReference type="OrthoDB" id="292474at2"/>
<name>A0A518I3Q6_9BACT</name>
<dbReference type="GO" id="GO:0015031">
    <property type="term" value="P:protein transport"/>
    <property type="evidence" value="ECO:0007669"/>
    <property type="project" value="UniProtKB-KW"/>
</dbReference>
<evidence type="ECO:0000256" key="8">
    <source>
        <dbReference type="SAM" id="Phobius"/>
    </source>
</evidence>
<dbReference type="PANTHER" id="PTHR30558:SF3">
    <property type="entry name" value="BIOPOLYMER TRANSPORT PROTEIN EXBD-RELATED"/>
    <property type="match status" value="1"/>
</dbReference>
<dbReference type="InterPro" id="IPR003400">
    <property type="entry name" value="ExbD"/>
</dbReference>
<dbReference type="Pfam" id="PF02472">
    <property type="entry name" value="ExbD"/>
    <property type="match status" value="1"/>
</dbReference>
<organism evidence="9 10">
    <name type="scientific">Stieleria neptunia</name>
    <dbReference type="NCBI Taxonomy" id="2527979"/>
    <lineage>
        <taxon>Bacteria</taxon>
        <taxon>Pseudomonadati</taxon>
        <taxon>Planctomycetota</taxon>
        <taxon>Planctomycetia</taxon>
        <taxon>Pirellulales</taxon>
        <taxon>Pirellulaceae</taxon>
        <taxon>Stieleria</taxon>
    </lineage>
</organism>
<dbReference type="GO" id="GO:0022857">
    <property type="term" value="F:transmembrane transporter activity"/>
    <property type="evidence" value="ECO:0007669"/>
    <property type="project" value="InterPro"/>
</dbReference>
<protein>
    <submittedName>
        <fullName evidence="9">Colicin uptake protein TolR</fullName>
    </submittedName>
</protein>